<name>U4L758_PYROM</name>
<dbReference type="EMBL" id="HF935416">
    <property type="protein sequence ID" value="CCX08472.1"/>
    <property type="molecule type" value="Genomic_DNA"/>
</dbReference>
<organism evidence="1 2">
    <name type="scientific">Pyronema omphalodes (strain CBS 100304)</name>
    <name type="common">Pyronema confluens</name>
    <dbReference type="NCBI Taxonomy" id="1076935"/>
    <lineage>
        <taxon>Eukaryota</taxon>
        <taxon>Fungi</taxon>
        <taxon>Dikarya</taxon>
        <taxon>Ascomycota</taxon>
        <taxon>Pezizomycotina</taxon>
        <taxon>Pezizomycetes</taxon>
        <taxon>Pezizales</taxon>
        <taxon>Pyronemataceae</taxon>
        <taxon>Pyronema</taxon>
    </lineage>
</organism>
<evidence type="ECO:0000313" key="2">
    <source>
        <dbReference type="Proteomes" id="UP000018144"/>
    </source>
</evidence>
<dbReference type="Proteomes" id="UP000018144">
    <property type="component" value="Unassembled WGS sequence"/>
</dbReference>
<accession>U4L758</accession>
<dbReference type="AlphaFoldDB" id="U4L758"/>
<proteinExistence type="predicted"/>
<gene>
    <name evidence="1" type="ORF">PCON_08065</name>
</gene>
<reference evidence="1 2" key="1">
    <citation type="journal article" date="2013" name="PLoS Genet.">
        <title>The genome and development-dependent transcriptomes of Pyronema confluens: a window into fungal evolution.</title>
        <authorList>
            <person name="Traeger S."/>
            <person name="Altegoer F."/>
            <person name="Freitag M."/>
            <person name="Gabaldon T."/>
            <person name="Kempken F."/>
            <person name="Kumar A."/>
            <person name="Marcet-Houben M."/>
            <person name="Poggeler S."/>
            <person name="Stajich J.E."/>
            <person name="Nowrousian M."/>
        </authorList>
    </citation>
    <scope>NUCLEOTIDE SEQUENCE [LARGE SCALE GENOMIC DNA]</scope>
    <source>
        <strain evidence="2">CBS 100304</strain>
        <tissue evidence="1">Vegetative mycelium</tissue>
    </source>
</reference>
<evidence type="ECO:0000313" key="1">
    <source>
        <dbReference type="EMBL" id="CCX08472.1"/>
    </source>
</evidence>
<sequence>MRERALPRVCSSKLTRCVEASASSWLDLLQINRFMTASAPQ</sequence>
<protein>
    <submittedName>
        <fullName evidence="1">Uncharacterized protein</fullName>
    </submittedName>
</protein>
<keyword evidence="2" id="KW-1185">Reference proteome</keyword>